<keyword evidence="2" id="KW-0479">Metal-binding</keyword>
<dbReference type="Pfam" id="PF00096">
    <property type="entry name" value="zf-C2H2"/>
    <property type="match status" value="2"/>
</dbReference>
<dbReference type="PANTHER" id="PTHR24393:SF34">
    <property type="entry name" value="PR_SET DOMAIN 13"/>
    <property type="match status" value="1"/>
</dbReference>
<dbReference type="GO" id="GO:0008270">
    <property type="term" value="F:zinc ion binding"/>
    <property type="evidence" value="ECO:0007669"/>
    <property type="project" value="UniProtKB-KW"/>
</dbReference>
<feature type="domain" description="C2H2-type" evidence="11">
    <location>
        <begin position="497"/>
        <end position="526"/>
    </location>
</feature>
<reference evidence="12" key="2">
    <citation type="submission" date="2021-01" db="UniProtKB">
        <authorList>
            <consortium name="EnsemblMetazoa"/>
        </authorList>
    </citation>
    <scope>IDENTIFICATION</scope>
</reference>
<dbReference type="InterPro" id="IPR003604">
    <property type="entry name" value="Matrin/U1-like-C_Znf_C2H2"/>
</dbReference>
<dbReference type="AlphaFoldDB" id="A0A7M7HQP9"/>
<feature type="compositionally biased region" description="Basic and acidic residues" evidence="10">
    <location>
        <begin position="367"/>
        <end position="385"/>
    </location>
</feature>
<reference evidence="13" key="1">
    <citation type="submission" date="2015-02" db="EMBL/GenBank/DDBJ databases">
        <title>Genome sequencing for Strongylocentrotus purpuratus.</title>
        <authorList>
            <person name="Murali S."/>
            <person name="Liu Y."/>
            <person name="Vee V."/>
            <person name="English A."/>
            <person name="Wang M."/>
            <person name="Skinner E."/>
            <person name="Han Y."/>
            <person name="Muzny D.M."/>
            <person name="Worley K.C."/>
            <person name="Gibbs R.A."/>
        </authorList>
    </citation>
    <scope>NUCLEOTIDE SEQUENCE</scope>
</reference>
<feature type="region of interest" description="Disordered" evidence="10">
    <location>
        <begin position="435"/>
        <end position="461"/>
    </location>
</feature>
<evidence type="ECO:0000259" key="11">
    <source>
        <dbReference type="PROSITE" id="PS50157"/>
    </source>
</evidence>
<evidence type="ECO:0000256" key="7">
    <source>
        <dbReference type="ARBA" id="ARBA00023163"/>
    </source>
</evidence>
<keyword evidence="5" id="KW-0862">Zinc</keyword>
<dbReference type="PROSITE" id="PS50157">
    <property type="entry name" value="ZINC_FINGER_C2H2_2"/>
    <property type="match status" value="9"/>
</dbReference>
<evidence type="ECO:0000313" key="12">
    <source>
        <dbReference type="EnsemblMetazoa" id="XP_011679906"/>
    </source>
</evidence>
<dbReference type="Proteomes" id="UP000007110">
    <property type="component" value="Unassembled WGS sequence"/>
</dbReference>
<proteinExistence type="predicted"/>
<keyword evidence="13" id="KW-1185">Reference proteome</keyword>
<evidence type="ECO:0000256" key="1">
    <source>
        <dbReference type="ARBA" id="ARBA00004123"/>
    </source>
</evidence>
<evidence type="ECO:0000256" key="9">
    <source>
        <dbReference type="PROSITE-ProRule" id="PRU00042"/>
    </source>
</evidence>
<dbReference type="PANTHER" id="PTHR24393">
    <property type="entry name" value="ZINC FINGER PROTEIN"/>
    <property type="match status" value="1"/>
</dbReference>
<feature type="region of interest" description="Disordered" evidence="10">
    <location>
        <begin position="274"/>
        <end position="293"/>
    </location>
</feature>
<keyword evidence="8" id="KW-0539">Nucleus</keyword>
<feature type="region of interest" description="Disordered" evidence="10">
    <location>
        <begin position="163"/>
        <end position="199"/>
    </location>
</feature>
<dbReference type="KEGG" id="spu:100891286"/>
<dbReference type="PROSITE" id="PS00028">
    <property type="entry name" value="ZINC_FINGER_C2H2_1"/>
    <property type="match status" value="8"/>
</dbReference>
<dbReference type="SUPFAM" id="SSF57667">
    <property type="entry name" value="beta-beta-alpha zinc fingers"/>
    <property type="match status" value="4"/>
</dbReference>
<dbReference type="FunFam" id="3.30.160.60:FF:000099">
    <property type="entry name" value="Zinc finger protein 79"/>
    <property type="match status" value="1"/>
</dbReference>
<feature type="domain" description="C2H2-type" evidence="11">
    <location>
        <begin position="645"/>
        <end position="673"/>
    </location>
</feature>
<feature type="domain" description="C2H2-type" evidence="11">
    <location>
        <begin position="732"/>
        <end position="761"/>
    </location>
</feature>
<dbReference type="GO" id="GO:0005634">
    <property type="term" value="C:nucleus"/>
    <property type="evidence" value="ECO:0000318"/>
    <property type="project" value="GO_Central"/>
</dbReference>
<keyword evidence="7" id="KW-0804">Transcription</keyword>
<sequence length="893" mass="100326">MMGDKDSSDEEDVFECGRCKEKFTEIANFMHHKRDKSCNKAKKQKEMTPKDTAQELGDVLNRILNSTTDPHVISPMTEQGVANTTVPSVSPTISDLFTTKAGDKEIDPGHIGLDILSSLEHTSKQEQVSTSATCIPWFPDQQILDNHLQEKHAIEASPLDQVELEEEAESKANVDGKPQLASPDAPTDLPVEKSTRRTRPQHSCSVCNLKFLSRFKLEQHNAGRKHRNVIKKLKTDSGKADVPKRRPGRPSKKGECPFCGVSTNSVKDLQKHLKEQHRGSFAKENGGKRAQSDKAKNLCRECGALVPTRSLKRHERRCANRKRFECPLCRHQSRERTDYKSHIENHKVWIEVDKSTVPCDGQTADTSSRKEDNQVSNNEEEKMADVSDDADKEEGVILSASDLAVLGLMPKPKFSTVQECLDAIASGLKGTYDEQMGSDKELQSENEVISDNQGNGAESSSVKLNSKQLKCKACKKWFLRRSLTNHMYDAHGMTKQFQCRDVDCLQPFTDMESFTTHVASHSEKLMFHCGCRLCLPNKTDVEEEYADEMRKWKMRKYYAQLSFKCKLCWMRFPTESRLIKHQQSDSHNHMCDECGKAMVSKRQLRLHKECHQDQRGYLCDMCGSGFKTDRDLKRHIASHGSEKPFACNECGKAFLFKNKLTRHVNTVHATHKPFACNYEGCRKSFARKDKLADHQNTHKSPIHACQFCSKTFYRKDVLREHEILTHTKEFPYTCKMCKKGFLRPKILLNHQTNEHNTSVRPSTLDKLLKASASVQQRAQNTPLSAAACLAGYVIYDQNIASVLQGTTDNDPQSLQLQPMTLTPSASSEAPSSGDLSYQMTDITGAGGTNLTYQVSGGSLSGGTNALQVSLRQSLAEPDVLIPLSYKDGNKSDA</sequence>
<name>A0A7M7HQP9_STRPU</name>
<comment type="subcellular location">
    <subcellularLocation>
        <location evidence="1">Nucleus</location>
    </subcellularLocation>
</comment>
<dbReference type="Gene3D" id="3.30.160.60">
    <property type="entry name" value="Classic Zinc Finger"/>
    <property type="match status" value="7"/>
</dbReference>
<feature type="region of interest" description="Disordered" evidence="10">
    <location>
        <begin position="359"/>
        <end position="391"/>
    </location>
</feature>
<feature type="domain" description="C2H2-type" evidence="11">
    <location>
        <begin position="563"/>
        <end position="587"/>
    </location>
</feature>
<dbReference type="OrthoDB" id="2687452at2759"/>
<feature type="domain" description="C2H2-type" evidence="11">
    <location>
        <begin position="589"/>
        <end position="616"/>
    </location>
</feature>
<feature type="region of interest" description="Disordered" evidence="10">
    <location>
        <begin position="232"/>
        <end position="256"/>
    </location>
</feature>
<evidence type="ECO:0000256" key="6">
    <source>
        <dbReference type="ARBA" id="ARBA00023015"/>
    </source>
</evidence>
<feature type="domain" description="C2H2-type" evidence="11">
    <location>
        <begin position="703"/>
        <end position="731"/>
    </location>
</feature>
<feature type="compositionally biased region" description="Basic and acidic residues" evidence="10">
    <location>
        <begin position="233"/>
        <end position="244"/>
    </location>
</feature>
<keyword evidence="3" id="KW-0677">Repeat</keyword>
<evidence type="ECO:0000256" key="5">
    <source>
        <dbReference type="ARBA" id="ARBA00022833"/>
    </source>
</evidence>
<evidence type="ECO:0000256" key="4">
    <source>
        <dbReference type="ARBA" id="ARBA00022771"/>
    </source>
</evidence>
<evidence type="ECO:0000256" key="8">
    <source>
        <dbReference type="ARBA" id="ARBA00023242"/>
    </source>
</evidence>
<feature type="compositionally biased region" description="Polar residues" evidence="10">
    <location>
        <begin position="445"/>
        <end position="461"/>
    </location>
</feature>
<dbReference type="OMA" id="HERRCAN"/>
<evidence type="ECO:0000256" key="2">
    <source>
        <dbReference type="ARBA" id="ARBA00022723"/>
    </source>
</evidence>
<dbReference type="SMART" id="SM00355">
    <property type="entry name" value="ZnF_C2H2"/>
    <property type="match status" value="13"/>
</dbReference>
<dbReference type="GO" id="GO:0000977">
    <property type="term" value="F:RNA polymerase II transcription regulatory region sequence-specific DNA binding"/>
    <property type="evidence" value="ECO:0000318"/>
    <property type="project" value="GO_Central"/>
</dbReference>
<accession>A0A7M7HQP9</accession>
<dbReference type="InterPro" id="IPR036236">
    <property type="entry name" value="Znf_C2H2_sf"/>
</dbReference>
<protein>
    <recommendedName>
        <fullName evidence="11">C2H2-type domain-containing protein</fullName>
    </recommendedName>
</protein>
<feature type="domain" description="C2H2-type" evidence="11">
    <location>
        <begin position="617"/>
        <end position="644"/>
    </location>
</feature>
<dbReference type="GeneID" id="100891286"/>
<keyword evidence="6" id="KW-0805">Transcription regulation</keyword>
<evidence type="ECO:0000313" key="13">
    <source>
        <dbReference type="Proteomes" id="UP000007110"/>
    </source>
</evidence>
<feature type="domain" description="C2H2-type" evidence="11">
    <location>
        <begin position="14"/>
        <end position="41"/>
    </location>
</feature>
<organism evidence="12 13">
    <name type="scientific">Strongylocentrotus purpuratus</name>
    <name type="common">Purple sea urchin</name>
    <dbReference type="NCBI Taxonomy" id="7668"/>
    <lineage>
        <taxon>Eukaryota</taxon>
        <taxon>Metazoa</taxon>
        <taxon>Echinodermata</taxon>
        <taxon>Eleutherozoa</taxon>
        <taxon>Echinozoa</taxon>
        <taxon>Echinoidea</taxon>
        <taxon>Euechinoidea</taxon>
        <taxon>Echinacea</taxon>
        <taxon>Camarodonta</taxon>
        <taxon>Echinidea</taxon>
        <taxon>Strongylocentrotidae</taxon>
        <taxon>Strongylocentrotus</taxon>
    </lineage>
</organism>
<keyword evidence="4 9" id="KW-0863">Zinc-finger</keyword>
<dbReference type="InParanoid" id="A0A7M7HQP9"/>
<dbReference type="GO" id="GO:0006357">
    <property type="term" value="P:regulation of transcription by RNA polymerase II"/>
    <property type="evidence" value="ECO:0000318"/>
    <property type="project" value="GO_Central"/>
</dbReference>
<dbReference type="SMART" id="SM00451">
    <property type="entry name" value="ZnF_U1"/>
    <property type="match status" value="1"/>
</dbReference>
<feature type="domain" description="C2H2-type" evidence="11">
    <location>
        <begin position="674"/>
        <end position="698"/>
    </location>
</feature>
<evidence type="ECO:0000256" key="10">
    <source>
        <dbReference type="SAM" id="MobiDB-lite"/>
    </source>
</evidence>
<evidence type="ECO:0000256" key="3">
    <source>
        <dbReference type="ARBA" id="ARBA00022737"/>
    </source>
</evidence>
<dbReference type="EnsemblMetazoa" id="XM_011681604">
    <property type="protein sequence ID" value="XP_011679906"/>
    <property type="gene ID" value="LOC100891286"/>
</dbReference>
<dbReference type="InterPro" id="IPR013087">
    <property type="entry name" value="Znf_C2H2_type"/>
</dbReference>
<dbReference type="GO" id="GO:0000981">
    <property type="term" value="F:DNA-binding transcription factor activity, RNA polymerase II-specific"/>
    <property type="evidence" value="ECO:0000318"/>
    <property type="project" value="GO_Central"/>
</dbReference>
<dbReference type="RefSeq" id="XP_011679906.2">
    <property type="nucleotide sequence ID" value="XM_011681604.2"/>
</dbReference>